<comment type="caution">
    <text evidence="1">The sequence shown here is derived from an EMBL/GenBank/DDBJ whole genome shotgun (WGS) entry which is preliminary data.</text>
</comment>
<proteinExistence type="predicted"/>
<dbReference type="AlphaFoldDB" id="A0A6L6YLG9"/>
<accession>A0A6L6YLG9</accession>
<keyword evidence="2" id="KW-1185">Reference proteome</keyword>
<dbReference type="RefSeq" id="WP_160336017.1">
    <property type="nucleotide sequence ID" value="NZ_WSRP01000037.1"/>
</dbReference>
<organism evidence="1 2">
    <name type="scientific">Parasutterella muris</name>
    <dbReference type="NCBI Taxonomy" id="2565572"/>
    <lineage>
        <taxon>Bacteria</taxon>
        <taxon>Pseudomonadati</taxon>
        <taxon>Pseudomonadota</taxon>
        <taxon>Betaproteobacteria</taxon>
        <taxon>Burkholderiales</taxon>
        <taxon>Sutterellaceae</taxon>
        <taxon>Parasutterella</taxon>
    </lineage>
</organism>
<reference evidence="1 2" key="1">
    <citation type="submission" date="2019-12" db="EMBL/GenBank/DDBJ databases">
        <title>Microbes associate with the intestines of laboratory mice.</title>
        <authorList>
            <person name="Navarre W."/>
            <person name="Wong E."/>
        </authorList>
    </citation>
    <scope>NUCLEOTIDE SEQUENCE [LARGE SCALE GENOMIC DNA]</scope>
    <source>
        <strain evidence="1 2">NM82_D38</strain>
    </source>
</reference>
<evidence type="ECO:0000313" key="1">
    <source>
        <dbReference type="EMBL" id="MVX57598.1"/>
    </source>
</evidence>
<dbReference type="Proteomes" id="UP000472580">
    <property type="component" value="Unassembled WGS sequence"/>
</dbReference>
<gene>
    <name evidence="1" type="ORF">E5987_10390</name>
</gene>
<evidence type="ECO:0000313" key="2">
    <source>
        <dbReference type="Proteomes" id="UP000472580"/>
    </source>
</evidence>
<protein>
    <submittedName>
        <fullName evidence="1">Uncharacterized protein</fullName>
    </submittedName>
</protein>
<name>A0A6L6YLG9_9BURK</name>
<sequence>MSKLSKIFNNAIEEMAAENCLKTAVPGPVAKLNVSINLPNDQSLSVSFVSLISQQTEGDQKFITILTSAQAQTLAAEILKALAEIKDENGISQ</sequence>
<dbReference type="EMBL" id="WSRP01000037">
    <property type="protein sequence ID" value="MVX57598.1"/>
    <property type="molecule type" value="Genomic_DNA"/>
</dbReference>